<feature type="region of interest" description="Disordered" evidence="1">
    <location>
        <begin position="34"/>
        <end position="54"/>
    </location>
</feature>
<proteinExistence type="predicted"/>
<accession>A0A7G6RKV3</accession>
<protein>
    <submittedName>
        <fullName evidence="2">Uncharacterized protein</fullName>
    </submittedName>
</protein>
<name>A0A7G6RKV3_RHILV</name>
<sequence length="79" mass="8039">MAKIVEAIGQIDLSGLIKVPDVMGMLGFGSSPTPTVPAPANGNAPGSLSGHRANGGNVWPGGKFLVGENEPEIFSPRQV</sequence>
<evidence type="ECO:0000313" key="3">
    <source>
        <dbReference type="Proteomes" id="UP000515518"/>
    </source>
</evidence>
<organism evidence="2 3">
    <name type="scientific">Rhizobium leguminosarum bv. viciae</name>
    <dbReference type="NCBI Taxonomy" id="387"/>
    <lineage>
        <taxon>Bacteria</taxon>
        <taxon>Pseudomonadati</taxon>
        <taxon>Pseudomonadota</taxon>
        <taxon>Alphaproteobacteria</taxon>
        <taxon>Hyphomicrobiales</taxon>
        <taxon>Rhizobiaceae</taxon>
        <taxon>Rhizobium/Agrobacterium group</taxon>
        <taxon>Rhizobium</taxon>
    </lineage>
</organism>
<evidence type="ECO:0000313" key="2">
    <source>
        <dbReference type="EMBL" id="QND42885.1"/>
    </source>
</evidence>
<dbReference type="AlphaFoldDB" id="A0A7G6RKV3"/>
<evidence type="ECO:0000256" key="1">
    <source>
        <dbReference type="SAM" id="MobiDB-lite"/>
    </source>
</evidence>
<dbReference type="Proteomes" id="UP000515518">
    <property type="component" value="Chromosome"/>
</dbReference>
<gene>
    <name evidence="2" type="ORF">HB770_19940</name>
</gene>
<reference evidence="3" key="1">
    <citation type="journal article" date="2020" name="Mol. Plant Microbe">
        <title>Rhizobial microsymbionts of the narrowly endemic Oxytropis species growing in Kamchatka are characterized by significant genetic diversity and possess a set of genes that are associated with T3SS and T6SS secretion systems and can affect the development of symbiosis.</title>
        <authorList>
            <person name="Safronova V."/>
            <person name="Guro P."/>
            <person name="Sazanova A."/>
            <person name="Kuznetsova I."/>
            <person name="Belimov A."/>
            <person name="Yakubov V."/>
            <person name="Chirak E."/>
            <person name="Afonin A."/>
            <person name="Gogolev Y."/>
            <person name="Andronov E."/>
            <person name="Tikhonovich I."/>
        </authorList>
    </citation>
    <scope>NUCLEOTIDE SEQUENCE [LARGE SCALE GENOMIC DNA]</scope>
    <source>
        <strain evidence="3">RCAM0610</strain>
    </source>
</reference>
<dbReference type="EMBL" id="CP050549">
    <property type="protein sequence ID" value="QND42885.1"/>
    <property type="molecule type" value="Genomic_DNA"/>
</dbReference>